<dbReference type="EMBL" id="FNRD01000017">
    <property type="protein sequence ID" value="SEB05166.1"/>
    <property type="molecule type" value="Genomic_DNA"/>
</dbReference>
<feature type="chain" id="PRO_5011696781" evidence="1">
    <location>
        <begin position="24"/>
        <end position="297"/>
    </location>
</feature>
<gene>
    <name evidence="2" type="ORF">SAMN05443667_11710</name>
</gene>
<accession>A0A1H4G6C2</accession>
<sequence length="297" mass="31225">MKKIILTLAMGILLMSCSNEPIALETSTTAKVVPTSKTLITASTTMPSSGYSLSTYESCTTNCIAAESSTYFEKTDSKIVSWGGLNNDKFSKTIYIKYFNTRTEFKLLVLSTEKFADLVINGASVGIGAAANTWGEYSIPLESGWKACDTKSIHLQVAGDGPQGVFDINYGLVGMCASGCETVFSGKAISCGTSREVEYTFTSKEAISNLKIQGGLTNFTGANATVTVTGGTLNASQRTPGGSSNRVITVEGSVDACEKITINIKWDSSNSGGVITGSWSASGTGITVDEILGLECR</sequence>
<evidence type="ECO:0000256" key="1">
    <source>
        <dbReference type="SAM" id="SignalP"/>
    </source>
</evidence>
<dbReference type="AlphaFoldDB" id="A0A1H4G6C2"/>
<keyword evidence="3" id="KW-1185">Reference proteome</keyword>
<evidence type="ECO:0000313" key="2">
    <source>
        <dbReference type="EMBL" id="SEB05166.1"/>
    </source>
</evidence>
<dbReference type="OrthoDB" id="1328826at2"/>
<reference evidence="3" key="1">
    <citation type="submission" date="2016-10" db="EMBL/GenBank/DDBJ databases">
        <authorList>
            <person name="Varghese N."/>
            <person name="Submissions S."/>
        </authorList>
    </citation>
    <scope>NUCLEOTIDE SEQUENCE [LARGE SCALE GENOMIC DNA]</scope>
    <source>
        <strain evidence="3">DSM 22376</strain>
    </source>
</reference>
<keyword evidence="1" id="KW-0732">Signal</keyword>
<evidence type="ECO:0000313" key="3">
    <source>
        <dbReference type="Proteomes" id="UP000198951"/>
    </source>
</evidence>
<dbReference type="Proteomes" id="UP000198951">
    <property type="component" value="Unassembled WGS sequence"/>
</dbReference>
<proteinExistence type="predicted"/>
<name>A0A1H4G6C2_9FLAO</name>
<organism evidence="2 3">
    <name type="scientific">Flavobacterium gillisiae</name>
    <dbReference type="NCBI Taxonomy" id="150146"/>
    <lineage>
        <taxon>Bacteria</taxon>
        <taxon>Pseudomonadati</taxon>
        <taxon>Bacteroidota</taxon>
        <taxon>Flavobacteriia</taxon>
        <taxon>Flavobacteriales</taxon>
        <taxon>Flavobacteriaceae</taxon>
        <taxon>Flavobacterium</taxon>
    </lineage>
</organism>
<dbReference type="RefSeq" id="WP_091093648.1">
    <property type="nucleotide sequence ID" value="NZ_FNRD01000017.1"/>
</dbReference>
<feature type="signal peptide" evidence="1">
    <location>
        <begin position="1"/>
        <end position="23"/>
    </location>
</feature>
<dbReference type="PROSITE" id="PS51257">
    <property type="entry name" value="PROKAR_LIPOPROTEIN"/>
    <property type="match status" value="1"/>
</dbReference>
<protein>
    <submittedName>
        <fullName evidence="2">Uncharacterized protein</fullName>
    </submittedName>
</protein>